<sequence>MLNRIVKICIVWLLLGGLVQGVSVFGISEANAQQASYDNRDIISDVVVEGNQRIESDTVKSYIFVRKGDVYNEKQVDRSLKSLFNTGLFSDVKIGRSGKTLVIKISENPIINRIVFEGNKYKKDDKLYEEIHLRPRIVFSRSKVRADVQRLLEIYRRGGRFAASIEPKVIQLDQNRINLVFEITEGPKSSIGKINFMGNRIYNNDDLRAVLRSKESRWWKFLTSDDTYDPDRMAFDKQLVRDFYRGRGYADFRITSAVTELAPNKETFFINYTVEEGVIYHFGEVKVESQIPDLDSDILSLLVFTRKGQLYNSELIDDTVEYLTSVAGLKGYAFVNVRPRIKRDREKQTVNITYIVNKAPRVYVERVEIHGNARTHDRVIRREMRLIEGDSYNSSKMKRSEIRIKSLGFFKQVEIDQVEGSANDKTVLEVTVEEQATGELSVGAGFSSRESFLFDFSIRERNLLGRGQDLRFGSRISSRRKELDIGFTEPYFMGRPVVAGVDLFYRDNSFREANFTQISLGLGLRSAFQITEYVIMSSRYNLRRDEIDIPSAFRRRRSPFTTTNIGVFTTSSIGYGLSYDTLDNRQKPNRGQRLVINQDVAGLGGNVKYVRTQANYNYFVPIHGRWIFGIKAEGGHILGMGQDIRINDRFFLGNPRMRGFKQAGIGPRDSLTRSALGGNVFYKGSMEIFIPLGSGARELGIEASMFVDAGALFTVDLPKQLFNPATGLTHTIVGNTPKPRVAAGIGFTWTSPFGPFRVDFAKAILSDKFDRTEFFQFNIGTRF</sequence>
<comment type="subcellular location">
    <subcellularLocation>
        <location evidence="1">Membrane</location>
    </subcellularLocation>
</comment>
<evidence type="ECO:0000256" key="7">
    <source>
        <dbReference type="ARBA" id="ARBA00023237"/>
    </source>
</evidence>
<evidence type="ECO:0000256" key="4">
    <source>
        <dbReference type="ARBA" id="ARBA00022729"/>
    </source>
</evidence>
<keyword evidence="4" id="KW-0732">Signal</keyword>
<dbReference type="InterPro" id="IPR039910">
    <property type="entry name" value="D15-like"/>
</dbReference>
<dbReference type="AlphaFoldDB" id="A0A3B0R502"/>
<dbReference type="Gene3D" id="2.40.160.50">
    <property type="entry name" value="membrane protein fhac: a member of the omp85/tpsb transporter family"/>
    <property type="match status" value="1"/>
</dbReference>
<dbReference type="InterPro" id="IPR023707">
    <property type="entry name" value="OM_assembly_BamA"/>
</dbReference>
<dbReference type="Pfam" id="PF07244">
    <property type="entry name" value="POTRA"/>
    <property type="match status" value="5"/>
</dbReference>
<dbReference type="Gene3D" id="3.10.20.310">
    <property type="entry name" value="membrane protein fhac"/>
    <property type="match status" value="5"/>
</dbReference>
<keyword evidence="6" id="KW-0472">Membrane</keyword>
<dbReference type="PANTHER" id="PTHR12815:SF23">
    <property type="entry name" value="OUTER MEMBRANE PROTEIN ASSEMBLY FACTOR BAMA"/>
    <property type="match status" value="1"/>
</dbReference>
<evidence type="ECO:0000256" key="3">
    <source>
        <dbReference type="ARBA" id="ARBA00022692"/>
    </source>
</evidence>
<dbReference type="NCBIfam" id="TIGR03303">
    <property type="entry name" value="OM_YaeT"/>
    <property type="match status" value="1"/>
</dbReference>
<keyword evidence="3" id="KW-0812">Transmembrane</keyword>
<keyword evidence="5" id="KW-0677">Repeat</keyword>
<name>A0A3B0R502_9ZZZZ</name>
<keyword evidence="2" id="KW-1134">Transmembrane beta strand</keyword>
<dbReference type="InterPro" id="IPR034746">
    <property type="entry name" value="POTRA"/>
</dbReference>
<evidence type="ECO:0000256" key="2">
    <source>
        <dbReference type="ARBA" id="ARBA00022452"/>
    </source>
</evidence>
<dbReference type="InterPro" id="IPR010827">
    <property type="entry name" value="BamA/TamA_POTRA"/>
</dbReference>
<evidence type="ECO:0000256" key="5">
    <source>
        <dbReference type="ARBA" id="ARBA00022737"/>
    </source>
</evidence>
<organism evidence="9">
    <name type="scientific">hydrothermal vent metagenome</name>
    <dbReference type="NCBI Taxonomy" id="652676"/>
    <lineage>
        <taxon>unclassified sequences</taxon>
        <taxon>metagenomes</taxon>
        <taxon>ecological metagenomes</taxon>
    </lineage>
</organism>
<dbReference type="PANTHER" id="PTHR12815">
    <property type="entry name" value="SORTING AND ASSEMBLY MACHINERY SAMM50 PROTEIN FAMILY MEMBER"/>
    <property type="match status" value="1"/>
</dbReference>
<dbReference type="EMBL" id="UOED01000023">
    <property type="protein sequence ID" value="VAV87221.1"/>
    <property type="molecule type" value="Genomic_DNA"/>
</dbReference>
<evidence type="ECO:0000313" key="9">
    <source>
        <dbReference type="EMBL" id="VAV87221.1"/>
    </source>
</evidence>
<feature type="domain" description="POTRA" evidence="8">
    <location>
        <begin position="109"/>
        <end position="186"/>
    </location>
</feature>
<accession>A0A3B0R502</accession>
<gene>
    <name evidence="9" type="ORF">MNBD_ALPHA02-1057</name>
</gene>
<evidence type="ECO:0000259" key="8">
    <source>
        <dbReference type="PROSITE" id="PS51779"/>
    </source>
</evidence>
<dbReference type="GO" id="GO:0019867">
    <property type="term" value="C:outer membrane"/>
    <property type="evidence" value="ECO:0007669"/>
    <property type="project" value="InterPro"/>
</dbReference>
<proteinExistence type="inferred from homology"/>
<keyword evidence="7" id="KW-0998">Cell outer membrane</keyword>
<evidence type="ECO:0000256" key="6">
    <source>
        <dbReference type="ARBA" id="ARBA00023136"/>
    </source>
</evidence>
<protein>
    <submittedName>
        <fullName evidence="9">Outer membrane protein assembly factor YaeT</fullName>
    </submittedName>
</protein>
<reference evidence="9" key="1">
    <citation type="submission" date="2018-06" db="EMBL/GenBank/DDBJ databases">
        <authorList>
            <person name="Zhirakovskaya E."/>
        </authorList>
    </citation>
    <scope>NUCLEOTIDE SEQUENCE</scope>
</reference>
<dbReference type="InterPro" id="IPR000184">
    <property type="entry name" value="Bac_surfAg_D15"/>
</dbReference>
<dbReference type="PROSITE" id="PS51779">
    <property type="entry name" value="POTRA"/>
    <property type="match status" value="3"/>
</dbReference>
<evidence type="ECO:0000256" key="1">
    <source>
        <dbReference type="ARBA" id="ARBA00004370"/>
    </source>
</evidence>
<feature type="domain" description="POTRA" evidence="8">
    <location>
        <begin position="41"/>
        <end position="108"/>
    </location>
</feature>
<dbReference type="Pfam" id="PF01103">
    <property type="entry name" value="Omp85"/>
    <property type="match status" value="1"/>
</dbReference>
<dbReference type="GO" id="GO:0071709">
    <property type="term" value="P:membrane assembly"/>
    <property type="evidence" value="ECO:0007669"/>
    <property type="project" value="InterPro"/>
</dbReference>
<dbReference type="PIRSF" id="PIRSF006076">
    <property type="entry name" value="OM_assembly_OMP85"/>
    <property type="match status" value="1"/>
</dbReference>
<feature type="domain" description="POTRA" evidence="8">
    <location>
        <begin position="362"/>
        <end position="435"/>
    </location>
</feature>
<dbReference type="HAMAP" id="MF_01430">
    <property type="entry name" value="OM_assembly_BamA"/>
    <property type="match status" value="1"/>
</dbReference>